<feature type="compositionally biased region" description="Low complexity" evidence="7">
    <location>
        <begin position="113"/>
        <end position="124"/>
    </location>
</feature>
<dbReference type="GO" id="GO:0003924">
    <property type="term" value="F:GTPase activity"/>
    <property type="evidence" value="ECO:0007669"/>
    <property type="project" value="InterPro"/>
</dbReference>
<feature type="compositionally biased region" description="Pro residues" evidence="7">
    <location>
        <begin position="136"/>
        <end position="148"/>
    </location>
</feature>
<feature type="compositionally biased region" description="Low complexity" evidence="7">
    <location>
        <begin position="360"/>
        <end position="374"/>
    </location>
</feature>
<dbReference type="InterPro" id="IPR001019">
    <property type="entry name" value="Gprotein_alpha_su"/>
</dbReference>
<evidence type="ECO:0000256" key="2">
    <source>
        <dbReference type="ARBA" id="ARBA00022741"/>
    </source>
</evidence>
<feature type="transmembrane region" description="Helical" evidence="8">
    <location>
        <begin position="492"/>
        <end position="516"/>
    </location>
</feature>
<evidence type="ECO:0000313" key="9">
    <source>
        <dbReference type="EMBL" id="PPQ70811.1"/>
    </source>
</evidence>
<evidence type="ECO:0000313" key="10">
    <source>
        <dbReference type="Proteomes" id="UP000284706"/>
    </source>
</evidence>
<dbReference type="SUPFAM" id="SSF47895">
    <property type="entry name" value="Transducin (alpha subunit), insertion domain"/>
    <property type="match status" value="1"/>
</dbReference>
<dbReference type="GO" id="GO:0005834">
    <property type="term" value="C:heterotrimeric G-protein complex"/>
    <property type="evidence" value="ECO:0007669"/>
    <property type="project" value="TreeGrafter"/>
</dbReference>
<gene>
    <name evidence="9" type="ORF">CVT26_014055</name>
</gene>
<feature type="binding site" evidence="5">
    <location>
        <begin position="448"/>
        <end position="454"/>
    </location>
    <ligand>
        <name>GTP</name>
        <dbReference type="ChEBI" id="CHEBI:37565"/>
    </ligand>
</feature>
<evidence type="ECO:0000256" key="7">
    <source>
        <dbReference type="SAM" id="MobiDB-lite"/>
    </source>
</evidence>
<evidence type="ECO:0000256" key="6">
    <source>
        <dbReference type="PIRSR" id="PIRSR601019-2"/>
    </source>
</evidence>
<feature type="region of interest" description="Disordered" evidence="7">
    <location>
        <begin position="281"/>
        <end position="334"/>
    </location>
</feature>
<evidence type="ECO:0000256" key="8">
    <source>
        <dbReference type="SAM" id="Phobius"/>
    </source>
</evidence>
<feature type="region of interest" description="Disordered" evidence="7">
    <location>
        <begin position="1"/>
        <end position="23"/>
    </location>
</feature>
<keyword evidence="8" id="KW-1133">Transmembrane helix</keyword>
<feature type="compositionally biased region" description="Acidic residues" evidence="7">
    <location>
        <begin position="187"/>
        <end position="198"/>
    </location>
</feature>
<dbReference type="Gene3D" id="3.40.50.300">
    <property type="entry name" value="P-loop containing nucleotide triphosphate hydrolases"/>
    <property type="match status" value="2"/>
</dbReference>
<feature type="region of interest" description="Disordered" evidence="7">
    <location>
        <begin position="360"/>
        <end position="386"/>
    </location>
</feature>
<dbReference type="GO" id="GO:0046872">
    <property type="term" value="F:metal ion binding"/>
    <property type="evidence" value="ECO:0007669"/>
    <property type="project" value="UniProtKB-KW"/>
</dbReference>
<dbReference type="PANTHER" id="PTHR10218:SF360">
    <property type="entry name" value="GUANINE NUCLEOTIDE-BINDING PROTEIN SUBUNIT ALPHA HOMOLOG"/>
    <property type="match status" value="1"/>
</dbReference>
<keyword evidence="2 5" id="KW-0547">Nucleotide-binding</keyword>
<dbReference type="InParanoid" id="A0A409VX30"/>
<evidence type="ECO:0000256" key="4">
    <source>
        <dbReference type="ARBA" id="ARBA00023224"/>
    </source>
</evidence>
<keyword evidence="1 6" id="KW-0479">Metal-binding</keyword>
<dbReference type="GO" id="GO:0001664">
    <property type="term" value="F:G protein-coupled receptor binding"/>
    <property type="evidence" value="ECO:0007669"/>
    <property type="project" value="TreeGrafter"/>
</dbReference>
<feature type="compositionally biased region" description="Basic and acidic residues" evidence="7">
    <location>
        <begin position="177"/>
        <end position="186"/>
    </location>
</feature>
<comment type="caution">
    <text evidence="9">The sequence shown here is derived from an EMBL/GenBank/DDBJ whole genome shotgun (WGS) entry which is preliminary data.</text>
</comment>
<evidence type="ECO:0000256" key="3">
    <source>
        <dbReference type="ARBA" id="ARBA00023134"/>
    </source>
</evidence>
<proteinExistence type="predicted"/>
<keyword evidence="6" id="KW-0460">Magnesium</keyword>
<feature type="region of interest" description="Disordered" evidence="7">
    <location>
        <begin position="113"/>
        <end position="231"/>
    </location>
</feature>
<dbReference type="STRING" id="231916.A0A409VX30"/>
<dbReference type="SUPFAM" id="SSF52540">
    <property type="entry name" value="P-loop containing nucleoside triphosphate hydrolases"/>
    <property type="match status" value="1"/>
</dbReference>
<keyword evidence="8" id="KW-0812">Transmembrane</keyword>
<feature type="compositionally biased region" description="Polar residues" evidence="7">
    <location>
        <begin position="375"/>
        <end position="385"/>
    </location>
</feature>
<protein>
    <recommendedName>
        <fullName evidence="11">G-alpha-domain-containing protein</fullName>
    </recommendedName>
</protein>
<dbReference type="Proteomes" id="UP000284706">
    <property type="component" value="Unassembled WGS sequence"/>
</dbReference>
<dbReference type="SMART" id="SM00275">
    <property type="entry name" value="G_alpha"/>
    <property type="match status" value="1"/>
</dbReference>
<evidence type="ECO:0000256" key="1">
    <source>
        <dbReference type="ARBA" id="ARBA00022723"/>
    </source>
</evidence>
<feature type="binding site" evidence="6">
    <location>
        <position position="454"/>
    </location>
    <ligand>
        <name>Mg(2+)</name>
        <dbReference type="ChEBI" id="CHEBI:18420"/>
    </ligand>
</feature>
<reference evidence="9 10" key="1">
    <citation type="journal article" date="2018" name="Evol. Lett.">
        <title>Horizontal gene cluster transfer increased hallucinogenic mushroom diversity.</title>
        <authorList>
            <person name="Reynolds H.T."/>
            <person name="Vijayakumar V."/>
            <person name="Gluck-Thaler E."/>
            <person name="Korotkin H.B."/>
            <person name="Matheny P.B."/>
            <person name="Slot J.C."/>
        </authorList>
    </citation>
    <scope>NUCLEOTIDE SEQUENCE [LARGE SCALE GENOMIC DNA]</scope>
    <source>
        <strain evidence="9 10">SRW20</strain>
    </source>
</reference>
<feature type="compositionally biased region" description="Polar residues" evidence="7">
    <location>
        <begin position="199"/>
        <end position="208"/>
    </location>
</feature>
<accession>A0A409VX30</accession>
<keyword evidence="8" id="KW-0472">Membrane</keyword>
<evidence type="ECO:0008006" key="11">
    <source>
        <dbReference type="Google" id="ProtNLM"/>
    </source>
</evidence>
<dbReference type="InterPro" id="IPR011025">
    <property type="entry name" value="GproteinA_insert"/>
</dbReference>
<dbReference type="GO" id="GO:0031683">
    <property type="term" value="F:G-protein beta/gamma-subunit complex binding"/>
    <property type="evidence" value="ECO:0007669"/>
    <property type="project" value="InterPro"/>
</dbReference>
<sequence>MPVSDDPLDQVLRPPPDETPQEREIRLEREAEARRISQAIDASIKAERAARRKKRIVRLLLLGQSESGKSTTLRQFQRLYTPTAFREERILWRAVIQLNIVRSIRTILDALSAPYPTSPYASPRARARSLSRPRHPPLPTNHSPPLPPHGHHHESNGNGADMQFSYGSPPAPHYPPRRQDSNRDYYPDEDEYEADSDTEFTVANQSYPNSPPNFPHGSPRSDPSSSSTSTLAQTPLEALKNRLLPLRHIEAMLIAKLVPPNEEEATHLGVIPEYHTNGVANGHGNGNHNHNYNHNGNGYHPNHHPHPHPPGSPTESHLSHFNGRQGHNRSQSYRNQEIFVRPGPGWKGGLARARVNYQSYSYDDPSSPQPQSSQRPMSAGNTGLETQDEAQEVLHSCRKDMMQLWNDDGIRDILRRRKIRLEEGSGFFLDDLERVTSLRYMPTDEDVLKARLKTIGVSEYKFEMEVSAGRDSGTEWRIIDVGGSRSQRRTRFFSWFSSFFLFSVIFLGLTATWAPFFDDVDAIIFLAPISGFDQVLAEDRTVNRLEDSVLLWKAVCSSKLLANVDLVLFLNKCDILEKKLNSGIKLAKYVRSYGDRPNDLDSVSKYLRGKFSAIHREYSPNPRKFYAFCTSVTDTATTAGIIASVRDMVIRQHLKQSKLL</sequence>
<keyword evidence="3 5" id="KW-0342">GTP-binding</keyword>
<organism evidence="9 10">
    <name type="scientific">Gymnopilus dilepis</name>
    <dbReference type="NCBI Taxonomy" id="231916"/>
    <lineage>
        <taxon>Eukaryota</taxon>
        <taxon>Fungi</taxon>
        <taxon>Dikarya</taxon>
        <taxon>Basidiomycota</taxon>
        <taxon>Agaricomycotina</taxon>
        <taxon>Agaricomycetes</taxon>
        <taxon>Agaricomycetidae</taxon>
        <taxon>Agaricales</taxon>
        <taxon>Agaricineae</taxon>
        <taxon>Hymenogastraceae</taxon>
        <taxon>Gymnopilus</taxon>
    </lineage>
</organism>
<dbReference type="GO" id="GO:0005737">
    <property type="term" value="C:cytoplasm"/>
    <property type="evidence" value="ECO:0007669"/>
    <property type="project" value="TreeGrafter"/>
</dbReference>
<dbReference type="AlphaFoldDB" id="A0A409VX30"/>
<dbReference type="PANTHER" id="PTHR10218">
    <property type="entry name" value="GTP-BINDING PROTEIN ALPHA SUBUNIT"/>
    <property type="match status" value="1"/>
</dbReference>
<keyword evidence="10" id="KW-1185">Reference proteome</keyword>
<dbReference type="EMBL" id="NHYE01005527">
    <property type="protein sequence ID" value="PPQ70811.1"/>
    <property type="molecule type" value="Genomic_DNA"/>
</dbReference>
<evidence type="ECO:0000256" key="5">
    <source>
        <dbReference type="PIRSR" id="PIRSR601019-1"/>
    </source>
</evidence>
<dbReference type="FunFam" id="3.40.50.300:FF:000692">
    <property type="entry name" value="Guanine nucleotide-binding protein subunit alpha"/>
    <property type="match status" value="1"/>
</dbReference>
<name>A0A409VX30_9AGAR</name>
<keyword evidence="4" id="KW-0807">Transducer</keyword>
<dbReference type="InterPro" id="IPR027417">
    <property type="entry name" value="P-loop_NTPase"/>
</dbReference>
<dbReference type="PROSITE" id="PS51882">
    <property type="entry name" value="G_ALPHA"/>
    <property type="match status" value="1"/>
</dbReference>
<feature type="compositionally biased region" description="Low complexity" evidence="7">
    <location>
        <begin position="218"/>
        <end position="230"/>
    </location>
</feature>
<dbReference type="GO" id="GO:0005525">
    <property type="term" value="F:GTP binding"/>
    <property type="evidence" value="ECO:0007669"/>
    <property type="project" value="UniProtKB-KW"/>
</dbReference>
<dbReference type="OrthoDB" id="5817230at2759"/>
<feature type="compositionally biased region" description="Basic residues" evidence="7">
    <location>
        <begin position="125"/>
        <end position="135"/>
    </location>
</feature>
<dbReference type="GO" id="GO:0007188">
    <property type="term" value="P:adenylate cyclase-modulating G protein-coupled receptor signaling pathway"/>
    <property type="evidence" value="ECO:0007669"/>
    <property type="project" value="TreeGrafter"/>
</dbReference>
<feature type="binding site" evidence="5">
    <location>
        <begin position="571"/>
        <end position="574"/>
    </location>
    <ligand>
        <name>GTP</name>
        <dbReference type="ChEBI" id="CHEBI:37565"/>
    </ligand>
</feature>
<feature type="compositionally biased region" description="Low complexity" evidence="7">
    <location>
        <begin position="286"/>
        <end position="300"/>
    </location>
</feature>
<dbReference type="Pfam" id="PF00503">
    <property type="entry name" value="G-alpha"/>
    <property type="match status" value="2"/>
</dbReference>